<keyword evidence="2" id="KW-1185">Reference proteome</keyword>
<protein>
    <submittedName>
        <fullName evidence="1">Protein DCL</fullName>
    </submittedName>
</protein>
<dbReference type="Proteomes" id="UP000327157">
    <property type="component" value="Chromosome 4"/>
</dbReference>
<dbReference type="EMBL" id="SMOL01000231">
    <property type="protein sequence ID" value="KAB2622086.1"/>
    <property type="molecule type" value="Genomic_DNA"/>
</dbReference>
<reference evidence="1 2" key="3">
    <citation type="submission" date="2019-11" db="EMBL/GenBank/DDBJ databases">
        <title>A de novo genome assembly of a pear dwarfing rootstock.</title>
        <authorList>
            <person name="Wang F."/>
            <person name="Wang J."/>
            <person name="Li S."/>
            <person name="Zhang Y."/>
            <person name="Fang M."/>
            <person name="Ma L."/>
            <person name="Zhao Y."/>
            <person name="Jiang S."/>
        </authorList>
    </citation>
    <scope>NUCLEOTIDE SEQUENCE [LARGE SCALE GENOMIC DNA]</scope>
    <source>
        <strain evidence="1">S2</strain>
        <tissue evidence="1">Leaf</tissue>
    </source>
</reference>
<accession>A0A5N5H2F9</accession>
<name>A0A5N5H2F9_9ROSA</name>
<dbReference type="AlphaFoldDB" id="A0A5N5H2F9"/>
<reference evidence="2" key="2">
    <citation type="submission" date="2019-10" db="EMBL/GenBank/DDBJ databases">
        <title>A de novo genome assembly of a pear dwarfing rootstock.</title>
        <authorList>
            <person name="Wang F."/>
            <person name="Wang J."/>
            <person name="Li S."/>
            <person name="Zhang Y."/>
            <person name="Fang M."/>
            <person name="Ma L."/>
            <person name="Zhao Y."/>
            <person name="Jiang S."/>
        </authorList>
    </citation>
    <scope>NUCLEOTIDE SEQUENCE [LARGE SCALE GENOMIC DNA]</scope>
</reference>
<evidence type="ECO:0000313" key="2">
    <source>
        <dbReference type="Proteomes" id="UP000327157"/>
    </source>
</evidence>
<gene>
    <name evidence="1" type="ORF">D8674_024268</name>
</gene>
<proteinExistence type="predicted"/>
<organism evidence="1 2">
    <name type="scientific">Pyrus ussuriensis x Pyrus communis</name>
    <dbReference type="NCBI Taxonomy" id="2448454"/>
    <lineage>
        <taxon>Eukaryota</taxon>
        <taxon>Viridiplantae</taxon>
        <taxon>Streptophyta</taxon>
        <taxon>Embryophyta</taxon>
        <taxon>Tracheophyta</taxon>
        <taxon>Spermatophyta</taxon>
        <taxon>Magnoliopsida</taxon>
        <taxon>eudicotyledons</taxon>
        <taxon>Gunneridae</taxon>
        <taxon>Pentapetalae</taxon>
        <taxon>rosids</taxon>
        <taxon>fabids</taxon>
        <taxon>Rosales</taxon>
        <taxon>Rosaceae</taxon>
        <taxon>Amygdaloideae</taxon>
        <taxon>Maleae</taxon>
        <taxon>Pyrus</taxon>
    </lineage>
</organism>
<reference evidence="1 2" key="1">
    <citation type="submission" date="2019-09" db="EMBL/GenBank/DDBJ databases">
        <authorList>
            <person name="Ou C."/>
        </authorList>
    </citation>
    <scope>NUCLEOTIDE SEQUENCE [LARGE SCALE GENOMIC DNA]</scope>
    <source>
        <strain evidence="1">S2</strain>
        <tissue evidence="1">Leaf</tissue>
    </source>
</reference>
<evidence type="ECO:0000313" key="1">
    <source>
        <dbReference type="EMBL" id="KAB2622086.1"/>
    </source>
</evidence>
<sequence>MSWPDDMYGVARNFRGVASVVRVVPTRVLRCFLHAQPLSKDLSAEDNGLFGRVDSLTSLHYALSLGTVSLRPKRRWWTRRQRNEIVRSSNRFLQIRGGGCEGSIV</sequence>
<comment type="caution">
    <text evidence="1">The sequence shown here is derived from an EMBL/GenBank/DDBJ whole genome shotgun (WGS) entry which is preliminary data.</text>
</comment>